<sequence>MSDGNPVADCLFCRIVAKEIPAEVVRETDTTLAFRDIHPQAPTHVLVVPKAHYPNAAALAVGDPVQAAAVLAEAGEVAAQEKIAESGYRMIFNTGEGAGQTVFHAHVHVLGGKGSLHGALV</sequence>
<evidence type="ECO:0000256" key="3">
    <source>
        <dbReference type="PROSITE-ProRule" id="PRU00464"/>
    </source>
</evidence>
<proteinExistence type="predicted"/>
<evidence type="ECO:0000256" key="2">
    <source>
        <dbReference type="PIRSR" id="PIRSR601310-3"/>
    </source>
</evidence>
<evidence type="ECO:0000313" key="6">
    <source>
        <dbReference type="Proteomes" id="UP000249340"/>
    </source>
</evidence>
<dbReference type="Gene3D" id="3.30.428.10">
    <property type="entry name" value="HIT-like"/>
    <property type="match status" value="1"/>
</dbReference>
<dbReference type="PANTHER" id="PTHR23089">
    <property type="entry name" value="HISTIDINE TRIAD HIT PROTEIN"/>
    <property type="match status" value="1"/>
</dbReference>
<dbReference type="RefSeq" id="WP_111494565.1">
    <property type="nucleotide sequence ID" value="NZ_CP031264.1"/>
</dbReference>
<dbReference type="AlphaFoldDB" id="A0A345SUU9"/>
<reference evidence="6" key="1">
    <citation type="submission" date="2018-07" db="EMBL/GenBank/DDBJ databases">
        <title>Streptacidiphilus bronchialis DSM 106435 chromosome.</title>
        <authorList>
            <person name="Batra D."/>
            <person name="Gulvik C.A."/>
        </authorList>
    </citation>
    <scope>NUCLEOTIDE SEQUENCE [LARGE SCALE GENOMIC DNA]</scope>
    <source>
        <strain evidence="6">DSM 106435</strain>
    </source>
</reference>
<dbReference type="EMBL" id="CP031264">
    <property type="protein sequence ID" value="AXI77504.1"/>
    <property type="molecule type" value="Genomic_DNA"/>
</dbReference>
<dbReference type="InterPro" id="IPR011146">
    <property type="entry name" value="HIT-like"/>
</dbReference>
<feature type="domain" description="HIT" evidence="4">
    <location>
        <begin position="11"/>
        <end position="121"/>
    </location>
</feature>
<evidence type="ECO:0000256" key="1">
    <source>
        <dbReference type="PIRSR" id="PIRSR601310-1"/>
    </source>
</evidence>
<evidence type="ECO:0000259" key="4">
    <source>
        <dbReference type="PROSITE" id="PS51084"/>
    </source>
</evidence>
<keyword evidence="6" id="KW-1185">Reference proteome</keyword>
<dbReference type="Proteomes" id="UP000249340">
    <property type="component" value="Chromosome"/>
</dbReference>
<dbReference type="KEGG" id="stri:C7M71_008660"/>
<dbReference type="PROSITE" id="PS51084">
    <property type="entry name" value="HIT_2"/>
    <property type="match status" value="1"/>
</dbReference>
<dbReference type="GO" id="GO:0003824">
    <property type="term" value="F:catalytic activity"/>
    <property type="evidence" value="ECO:0007669"/>
    <property type="project" value="InterPro"/>
</dbReference>
<organism evidence="5 6">
    <name type="scientific">Peterkaempfera bronchialis</name>
    <dbReference type="NCBI Taxonomy" id="2126346"/>
    <lineage>
        <taxon>Bacteria</taxon>
        <taxon>Bacillati</taxon>
        <taxon>Actinomycetota</taxon>
        <taxon>Actinomycetes</taxon>
        <taxon>Kitasatosporales</taxon>
        <taxon>Streptomycetaceae</taxon>
        <taxon>Peterkaempfera</taxon>
    </lineage>
</organism>
<dbReference type="OrthoDB" id="9784774at2"/>
<feature type="short sequence motif" description="Histidine triad motif" evidence="2 3">
    <location>
        <begin position="104"/>
        <end position="108"/>
    </location>
</feature>
<dbReference type="SUPFAM" id="SSF54197">
    <property type="entry name" value="HIT-like"/>
    <property type="match status" value="1"/>
</dbReference>
<dbReference type="CDD" id="cd01276">
    <property type="entry name" value="PKCI_related"/>
    <property type="match status" value="1"/>
</dbReference>
<evidence type="ECO:0000313" key="5">
    <source>
        <dbReference type="EMBL" id="AXI77504.1"/>
    </source>
</evidence>
<accession>A0A345SUU9</accession>
<name>A0A345SUU9_9ACTN</name>
<protein>
    <submittedName>
        <fullName evidence="5">Histidine triad nucleotide-binding protein</fullName>
    </submittedName>
</protein>
<dbReference type="PRINTS" id="PR00332">
    <property type="entry name" value="HISTRIAD"/>
</dbReference>
<dbReference type="InterPro" id="IPR001310">
    <property type="entry name" value="Histidine_triad_HIT"/>
</dbReference>
<gene>
    <name evidence="5" type="ORF">C7M71_008660</name>
</gene>
<dbReference type="Pfam" id="PF01230">
    <property type="entry name" value="HIT"/>
    <property type="match status" value="1"/>
</dbReference>
<feature type="active site" description="Tele-AMP-histidine intermediate" evidence="1">
    <location>
        <position position="106"/>
    </location>
</feature>
<dbReference type="InterPro" id="IPR036265">
    <property type="entry name" value="HIT-like_sf"/>
</dbReference>